<dbReference type="Proteomes" id="UP001320876">
    <property type="component" value="Unassembled WGS sequence"/>
</dbReference>
<keyword evidence="2" id="KW-1185">Reference proteome</keyword>
<evidence type="ECO:0000313" key="2">
    <source>
        <dbReference type="Proteomes" id="UP001320876"/>
    </source>
</evidence>
<protein>
    <submittedName>
        <fullName evidence="1">Uncharacterized protein</fullName>
    </submittedName>
</protein>
<reference evidence="1 2" key="1">
    <citation type="submission" date="2022-10" db="EMBL/GenBank/DDBJ databases">
        <title>Luteolibacter arcticus strain CCTCC AB 2014275, whole genome shotgun sequencing project.</title>
        <authorList>
            <person name="Zhao G."/>
            <person name="Shen L."/>
        </authorList>
    </citation>
    <scope>NUCLEOTIDE SEQUENCE [LARGE SCALE GENOMIC DNA]</scope>
    <source>
        <strain evidence="1 2">CCTCC AB 2014275</strain>
    </source>
</reference>
<evidence type="ECO:0000313" key="1">
    <source>
        <dbReference type="EMBL" id="MCW1924904.1"/>
    </source>
</evidence>
<gene>
    <name evidence="1" type="ORF">OKA05_20240</name>
</gene>
<sequence>MIATVQCITVRWTKLSRGAPNSAKRAAVPMSFALQPVSLPKQGTRSAVLHWVGAYEEDGFVPHQGIEVKDLTGIHDFDAELATLKFEADDLRIEYKGGFWCAGAPQRPHIVRSVFTLRAGQWGRVAANGRFSHNNEWAYYRKVLNIAFSETVPAAGIFNGKPDAEFRDEHDLW</sequence>
<organism evidence="1 2">
    <name type="scientific">Luteolibacter arcticus</name>
    <dbReference type="NCBI Taxonomy" id="1581411"/>
    <lineage>
        <taxon>Bacteria</taxon>
        <taxon>Pseudomonadati</taxon>
        <taxon>Verrucomicrobiota</taxon>
        <taxon>Verrucomicrobiia</taxon>
        <taxon>Verrucomicrobiales</taxon>
        <taxon>Verrucomicrobiaceae</taxon>
        <taxon>Luteolibacter</taxon>
    </lineage>
</organism>
<dbReference type="RefSeq" id="WP_264489013.1">
    <property type="nucleotide sequence ID" value="NZ_JAPDDT010000010.1"/>
</dbReference>
<dbReference type="EMBL" id="JAPDDT010000010">
    <property type="protein sequence ID" value="MCW1924904.1"/>
    <property type="molecule type" value="Genomic_DNA"/>
</dbReference>
<proteinExistence type="predicted"/>
<comment type="caution">
    <text evidence="1">The sequence shown here is derived from an EMBL/GenBank/DDBJ whole genome shotgun (WGS) entry which is preliminary data.</text>
</comment>
<accession>A0ABT3GN13</accession>
<name>A0ABT3GN13_9BACT</name>